<evidence type="ECO:0000313" key="15">
    <source>
        <dbReference type="Ensembl" id="ENSPMGP00000016145.1"/>
    </source>
</evidence>
<dbReference type="STRING" id="409849.ENSPMGP00000016145"/>
<dbReference type="PRINTS" id="PR00205">
    <property type="entry name" value="CADHERIN"/>
</dbReference>
<sequence length="497" mass="56153">MFVLLLCPWARHITHLAPNACVHSPSLPEDEPVGSVVAMVTGFSSRVDPVMFYLASGNFEEVFQMDHQYGILTLQKSLDFEMKKDFILLIEARDSGSPPFSTFEEIHINTTDVNDNIPQFTQMEYRCEVFENSPPTLVCDVLAIDADSGLYGTVQYNITEGNSDYFFMINPENGFLTTTMSLDREHSPEFNLTVEAVEWYDPNNMDRATVIVTVLDRNDNAPRFTQVFLAEVSEDAPIGHTCLHVTSIDDDEDEDVDHSGITYSIIDKSSNLPFDIDFVTGYITVNGYLDREFQDHYNIKVSANDSVWSTSTDVTISITDVNDNRPVFSEFHYTMNFPETIDTNVYVGQVHATDADLGLNGQILYVIEPPSEEFWVNMTNGEIFTKQPMSLENSEYSFQVIAYDCGKTPLYSNVTVAVRVQKRNHYPPIFLPLPRLIAVPYELPEGMEVFQFTAVDQDESNSSANVQYKNRQCKLSPLSFILTTSLLGLSLCTFFVV</sequence>
<feature type="domain" description="Cadherin" evidence="14">
    <location>
        <begin position="329"/>
        <end position="430"/>
    </location>
</feature>
<keyword evidence="2" id="KW-0245">EGF-like domain</keyword>
<feature type="chain" id="PRO_5017345803" description="Cadherin domain-containing protein" evidence="13">
    <location>
        <begin position="17"/>
        <end position="497"/>
    </location>
</feature>
<feature type="domain" description="Cadherin" evidence="14">
    <location>
        <begin position="121"/>
        <end position="224"/>
    </location>
</feature>
<evidence type="ECO:0000256" key="11">
    <source>
        <dbReference type="ARBA" id="ARBA00023180"/>
    </source>
</evidence>
<dbReference type="PROSITE" id="PS50268">
    <property type="entry name" value="CADHERIN_2"/>
    <property type="match status" value="4"/>
</dbReference>
<feature type="domain" description="Cadherin" evidence="14">
    <location>
        <begin position="224"/>
        <end position="328"/>
    </location>
</feature>
<evidence type="ECO:0000313" key="16">
    <source>
        <dbReference type="Proteomes" id="UP000261520"/>
    </source>
</evidence>
<dbReference type="FunFam" id="2.60.40.60:FF:000020">
    <property type="entry name" value="Dachsous cadherin-related 1b"/>
    <property type="match status" value="1"/>
</dbReference>
<evidence type="ECO:0000256" key="13">
    <source>
        <dbReference type="SAM" id="SignalP"/>
    </source>
</evidence>
<evidence type="ECO:0000256" key="9">
    <source>
        <dbReference type="ARBA" id="ARBA00023136"/>
    </source>
</evidence>
<dbReference type="CDD" id="cd11304">
    <property type="entry name" value="Cadherin_repeat"/>
    <property type="match status" value="4"/>
</dbReference>
<feature type="signal peptide" evidence="13">
    <location>
        <begin position="1"/>
        <end position="16"/>
    </location>
</feature>
<proteinExistence type="predicted"/>
<feature type="domain" description="Cadherin" evidence="14">
    <location>
        <begin position="19"/>
        <end position="120"/>
    </location>
</feature>
<evidence type="ECO:0000256" key="7">
    <source>
        <dbReference type="ARBA" id="ARBA00022889"/>
    </source>
</evidence>
<reference evidence="15" key="2">
    <citation type="submission" date="2025-09" db="UniProtKB">
        <authorList>
            <consortium name="Ensembl"/>
        </authorList>
    </citation>
    <scope>IDENTIFICATION</scope>
</reference>
<dbReference type="FunFam" id="2.60.40.60:FF:000024">
    <property type="entry name" value="FAT atypical cadherin 3"/>
    <property type="match status" value="1"/>
</dbReference>
<name>A0A3B4AHI4_9GOBI</name>
<keyword evidence="4 13" id="KW-0732">Signal</keyword>
<evidence type="ECO:0000256" key="6">
    <source>
        <dbReference type="ARBA" id="ARBA00022837"/>
    </source>
</evidence>
<evidence type="ECO:0000259" key="14">
    <source>
        <dbReference type="PROSITE" id="PS50268"/>
    </source>
</evidence>
<accession>A0A3B4AHI4</accession>
<dbReference type="Ensembl" id="ENSPMGT00000017225.1">
    <property type="protein sequence ID" value="ENSPMGP00000016145.1"/>
    <property type="gene ID" value="ENSPMGG00000013252.1"/>
</dbReference>
<keyword evidence="6 12" id="KW-0106">Calcium</keyword>
<evidence type="ECO:0000256" key="5">
    <source>
        <dbReference type="ARBA" id="ARBA00022737"/>
    </source>
</evidence>
<keyword evidence="10" id="KW-1015">Disulfide bond</keyword>
<protein>
    <recommendedName>
        <fullName evidence="14">Cadherin domain-containing protein</fullName>
    </recommendedName>
</protein>
<dbReference type="PROSITE" id="PS00232">
    <property type="entry name" value="CADHERIN_1"/>
    <property type="match status" value="2"/>
</dbReference>
<evidence type="ECO:0000256" key="12">
    <source>
        <dbReference type="PROSITE-ProRule" id="PRU00043"/>
    </source>
</evidence>
<dbReference type="InterPro" id="IPR015919">
    <property type="entry name" value="Cadherin-like_sf"/>
</dbReference>
<keyword evidence="5" id="KW-0677">Repeat</keyword>
<dbReference type="AlphaFoldDB" id="A0A3B4AHI4"/>
<dbReference type="SMART" id="SM00112">
    <property type="entry name" value="CA"/>
    <property type="match status" value="4"/>
</dbReference>
<reference evidence="15" key="1">
    <citation type="submission" date="2025-08" db="UniProtKB">
        <authorList>
            <consortium name="Ensembl"/>
        </authorList>
    </citation>
    <scope>IDENTIFICATION</scope>
</reference>
<dbReference type="Pfam" id="PF00028">
    <property type="entry name" value="Cadherin"/>
    <property type="match status" value="3"/>
</dbReference>
<dbReference type="GO" id="GO:0005509">
    <property type="term" value="F:calcium ion binding"/>
    <property type="evidence" value="ECO:0007669"/>
    <property type="project" value="UniProtKB-UniRule"/>
</dbReference>
<dbReference type="GO" id="GO:0008013">
    <property type="term" value="F:beta-catenin binding"/>
    <property type="evidence" value="ECO:0007669"/>
    <property type="project" value="TreeGrafter"/>
</dbReference>
<keyword evidence="8" id="KW-1133">Transmembrane helix</keyword>
<dbReference type="InterPro" id="IPR039808">
    <property type="entry name" value="Cadherin"/>
</dbReference>
<evidence type="ECO:0000256" key="2">
    <source>
        <dbReference type="ARBA" id="ARBA00022536"/>
    </source>
</evidence>
<dbReference type="Proteomes" id="UP000261520">
    <property type="component" value="Unplaced"/>
</dbReference>
<keyword evidence="7" id="KW-0130">Cell adhesion</keyword>
<dbReference type="InterPro" id="IPR002126">
    <property type="entry name" value="Cadherin-like_dom"/>
</dbReference>
<dbReference type="InterPro" id="IPR020894">
    <property type="entry name" value="Cadherin_CS"/>
</dbReference>
<evidence type="ECO:0000256" key="8">
    <source>
        <dbReference type="ARBA" id="ARBA00022989"/>
    </source>
</evidence>
<comment type="subcellular location">
    <subcellularLocation>
        <location evidence="1">Membrane</location>
        <topology evidence="1">Single-pass membrane protein</topology>
    </subcellularLocation>
</comment>
<dbReference type="GO" id="GO:0016342">
    <property type="term" value="C:catenin complex"/>
    <property type="evidence" value="ECO:0007669"/>
    <property type="project" value="TreeGrafter"/>
</dbReference>
<dbReference type="FunFam" id="2.60.40.60:FF:000033">
    <property type="entry name" value="FAT atypical cadherin 1"/>
    <property type="match status" value="1"/>
</dbReference>
<keyword evidence="3" id="KW-0812">Transmembrane</keyword>
<dbReference type="SUPFAM" id="SSF49313">
    <property type="entry name" value="Cadherin-like"/>
    <property type="match status" value="4"/>
</dbReference>
<dbReference type="GO" id="GO:0009653">
    <property type="term" value="P:anatomical structure morphogenesis"/>
    <property type="evidence" value="ECO:0007669"/>
    <property type="project" value="UniProtKB-ARBA"/>
</dbReference>
<evidence type="ECO:0000256" key="3">
    <source>
        <dbReference type="ARBA" id="ARBA00022692"/>
    </source>
</evidence>
<dbReference type="GO" id="GO:0045296">
    <property type="term" value="F:cadherin binding"/>
    <property type="evidence" value="ECO:0007669"/>
    <property type="project" value="TreeGrafter"/>
</dbReference>
<keyword evidence="16" id="KW-1185">Reference proteome</keyword>
<dbReference type="GO" id="GO:0007156">
    <property type="term" value="P:homophilic cell adhesion via plasma membrane adhesion molecules"/>
    <property type="evidence" value="ECO:0007669"/>
    <property type="project" value="InterPro"/>
</dbReference>
<evidence type="ECO:0000256" key="10">
    <source>
        <dbReference type="ARBA" id="ARBA00023157"/>
    </source>
</evidence>
<dbReference type="PANTHER" id="PTHR24027:SF438">
    <property type="entry name" value="CADHERIN 23"/>
    <property type="match status" value="1"/>
</dbReference>
<keyword evidence="11" id="KW-0325">Glycoprotein</keyword>
<evidence type="ECO:0000256" key="4">
    <source>
        <dbReference type="ARBA" id="ARBA00022729"/>
    </source>
</evidence>
<dbReference type="PANTHER" id="PTHR24027">
    <property type="entry name" value="CADHERIN-23"/>
    <property type="match status" value="1"/>
</dbReference>
<keyword evidence="9" id="KW-0472">Membrane</keyword>
<evidence type="ECO:0000256" key="1">
    <source>
        <dbReference type="ARBA" id="ARBA00004167"/>
    </source>
</evidence>
<dbReference type="GO" id="GO:0016477">
    <property type="term" value="P:cell migration"/>
    <property type="evidence" value="ECO:0007669"/>
    <property type="project" value="TreeGrafter"/>
</dbReference>
<dbReference type="Gene3D" id="2.60.40.60">
    <property type="entry name" value="Cadherins"/>
    <property type="match status" value="4"/>
</dbReference>
<organism evidence="15 16">
    <name type="scientific">Periophthalmus magnuspinnatus</name>
    <dbReference type="NCBI Taxonomy" id="409849"/>
    <lineage>
        <taxon>Eukaryota</taxon>
        <taxon>Metazoa</taxon>
        <taxon>Chordata</taxon>
        <taxon>Craniata</taxon>
        <taxon>Vertebrata</taxon>
        <taxon>Euteleostomi</taxon>
        <taxon>Actinopterygii</taxon>
        <taxon>Neopterygii</taxon>
        <taxon>Teleostei</taxon>
        <taxon>Neoteleostei</taxon>
        <taxon>Acanthomorphata</taxon>
        <taxon>Gobiaria</taxon>
        <taxon>Gobiiformes</taxon>
        <taxon>Gobioidei</taxon>
        <taxon>Gobiidae</taxon>
        <taxon>Oxudercinae</taxon>
        <taxon>Periophthalmus</taxon>
    </lineage>
</organism>